<evidence type="ECO:0000313" key="14">
    <source>
        <dbReference type="Proteomes" id="UP000002217"/>
    </source>
</evidence>
<evidence type="ECO:0000256" key="1">
    <source>
        <dbReference type="ARBA" id="ARBA00001947"/>
    </source>
</evidence>
<keyword evidence="11" id="KW-0479">Metal-binding</keyword>
<keyword evidence="14" id="KW-1185">Reference proteome</keyword>
<reference evidence="13 14" key="1">
    <citation type="journal article" date="2009" name="Stand. Genomic Sci.">
        <title>Complete genome sequence of Desulfotomaculum acetoxidans type strain (5575).</title>
        <authorList>
            <person name="Spring S."/>
            <person name="Lapidus A."/>
            <person name="Schroder M."/>
            <person name="Gleim D."/>
            <person name="Sims D."/>
            <person name="Meincke L."/>
            <person name="Glavina Del Rio T."/>
            <person name="Tice H."/>
            <person name="Copeland A."/>
            <person name="Cheng J.F."/>
            <person name="Lucas S."/>
            <person name="Chen F."/>
            <person name="Nolan M."/>
            <person name="Bruce D."/>
            <person name="Goodwin L."/>
            <person name="Pitluck S."/>
            <person name="Ivanova N."/>
            <person name="Mavromatis K."/>
            <person name="Mikhailova N."/>
            <person name="Pati A."/>
            <person name="Chen A."/>
            <person name="Palaniappan K."/>
            <person name="Land M."/>
            <person name="Hauser L."/>
            <person name="Chang Y.J."/>
            <person name="Jeffries C.D."/>
            <person name="Chain P."/>
            <person name="Saunders E."/>
            <person name="Brettin T."/>
            <person name="Detter J.C."/>
            <person name="Goker M."/>
            <person name="Bristow J."/>
            <person name="Eisen J.A."/>
            <person name="Markowitz V."/>
            <person name="Hugenholtz P."/>
            <person name="Kyrpides N.C."/>
            <person name="Klenk H.P."/>
            <person name="Han C."/>
        </authorList>
    </citation>
    <scope>NUCLEOTIDE SEQUENCE [LARGE SCALE GENOMIC DNA]</scope>
    <source>
        <strain evidence="14">ATCC 49208 / DSM 771 / VKM B-1644</strain>
    </source>
</reference>
<dbReference type="AlphaFoldDB" id="C8W4Q9"/>
<feature type="domain" description="PDZ" evidence="12">
    <location>
        <begin position="109"/>
        <end position="182"/>
    </location>
</feature>
<keyword evidence="8 11" id="KW-1133">Transmembrane helix</keyword>
<dbReference type="InterPro" id="IPR004387">
    <property type="entry name" value="Pept_M50_Zn"/>
</dbReference>
<evidence type="ECO:0000259" key="12">
    <source>
        <dbReference type="SMART" id="SM00228"/>
    </source>
</evidence>
<evidence type="ECO:0000256" key="11">
    <source>
        <dbReference type="RuleBase" id="RU362031"/>
    </source>
</evidence>
<feature type="transmembrane region" description="Helical" evidence="11">
    <location>
        <begin position="6"/>
        <end position="25"/>
    </location>
</feature>
<name>C8W4Q9_DESAS</name>
<dbReference type="InterPro" id="IPR041489">
    <property type="entry name" value="PDZ_6"/>
</dbReference>
<dbReference type="GO" id="GO:0006508">
    <property type="term" value="P:proteolysis"/>
    <property type="evidence" value="ECO:0007669"/>
    <property type="project" value="UniProtKB-KW"/>
</dbReference>
<comment type="similarity">
    <text evidence="3 11">Belongs to the peptidase M50B family.</text>
</comment>
<sequence length="341" mass="37720">MSTFFASVFVFAMLIFFHELGHFAVAKLAGIKVHEFSVGFGPKLFGKLHGETTYNLRLLPLGGFVRMAGMDPADEADYADERAFNKKSILQRMAVIFAGPLMNFFLAALLLAFIFMAQGYPAGTTTGVDKVLPGYPAEKIGLVSGDKIVAIDGRSMDSWEQVAEYINQRPDKQIVITVERDAAKRSFDIVPVKDESGHGKIGIYPAQEMKKMGFFTALYSGAEYTVKATWFIISFIGKMFVHEAPVDLGGPVRVVWEIGQAANTGFYHLLQLAAFLSINLGLFNLFPIPALDGSRVVFLFWEALRGKPVDPSRESFIHLVGFVLLLVLMVVITYNDLLNLL</sequence>
<dbReference type="Pfam" id="PF17820">
    <property type="entry name" value="PDZ_6"/>
    <property type="match status" value="1"/>
</dbReference>
<dbReference type="CDD" id="cd23081">
    <property type="entry name" value="cpPDZ_EcRseP-like"/>
    <property type="match status" value="1"/>
</dbReference>
<dbReference type="HOGENOM" id="CLU_025778_1_3_9"/>
<dbReference type="SMART" id="SM00228">
    <property type="entry name" value="PDZ"/>
    <property type="match status" value="1"/>
</dbReference>
<dbReference type="Proteomes" id="UP000002217">
    <property type="component" value="Chromosome"/>
</dbReference>
<evidence type="ECO:0000256" key="7">
    <source>
        <dbReference type="ARBA" id="ARBA00022833"/>
    </source>
</evidence>
<dbReference type="PANTHER" id="PTHR42837:SF2">
    <property type="entry name" value="MEMBRANE METALLOPROTEASE ARASP2, CHLOROPLASTIC-RELATED"/>
    <property type="match status" value="1"/>
</dbReference>
<proteinExistence type="inferred from homology"/>
<keyword evidence="7 11" id="KW-0862">Zinc</keyword>
<evidence type="ECO:0000256" key="8">
    <source>
        <dbReference type="ARBA" id="ARBA00022989"/>
    </source>
</evidence>
<comment type="cofactor">
    <cofactor evidence="1 11">
        <name>Zn(2+)</name>
        <dbReference type="ChEBI" id="CHEBI:29105"/>
    </cofactor>
</comment>
<evidence type="ECO:0000256" key="10">
    <source>
        <dbReference type="ARBA" id="ARBA00023136"/>
    </source>
</evidence>
<keyword evidence="10 11" id="KW-0472">Membrane</keyword>
<dbReference type="GO" id="GO:0046872">
    <property type="term" value="F:metal ion binding"/>
    <property type="evidence" value="ECO:0007669"/>
    <property type="project" value="UniProtKB-KW"/>
</dbReference>
<dbReference type="GO" id="GO:0004222">
    <property type="term" value="F:metalloendopeptidase activity"/>
    <property type="evidence" value="ECO:0007669"/>
    <property type="project" value="InterPro"/>
</dbReference>
<dbReference type="NCBIfam" id="TIGR00054">
    <property type="entry name" value="RIP metalloprotease RseP"/>
    <property type="match status" value="1"/>
</dbReference>
<dbReference type="eggNOG" id="COG0750">
    <property type="taxonomic scope" value="Bacteria"/>
</dbReference>
<keyword evidence="4 13" id="KW-0645">Protease</keyword>
<comment type="subcellular location">
    <subcellularLocation>
        <location evidence="2">Membrane</location>
        <topology evidence="2">Multi-pass membrane protein</topology>
    </subcellularLocation>
</comment>
<dbReference type="Gene3D" id="2.30.42.10">
    <property type="match status" value="1"/>
</dbReference>
<dbReference type="InterPro" id="IPR001478">
    <property type="entry name" value="PDZ"/>
</dbReference>
<dbReference type="RefSeq" id="WP_015758637.1">
    <property type="nucleotide sequence ID" value="NC_013216.1"/>
</dbReference>
<dbReference type="InterPro" id="IPR008915">
    <property type="entry name" value="Peptidase_M50"/>
</dbReference>
<dbReference type="CDD" id="cd06163">
    <property type="entry name" value="S2P-M50_PDZ_RseP-like"/>
    <property type="match status" value="1"/>
</dbReference>
<dbReference type="EC" id="3.4.24.-" evidence="11"/>
<feature type="transmembrane region" description="Helical" evidence="11">
    <location>
        <begin position="94"/>
        <end position="117"/>
    </location>
</feature>
<keyword evidence="6 11" id="KW-0378">Hydrolase</keyword>
<feature type="transmembrane region" description="Helical" evidence="11">
    <location>
        <begin position="266"/>
        <end position="286"/>
    </location>
</feature>
<dbReference type="KEGG" id="dae:Dtox_3203"/>
<keyword evidence="9 11" id="KW-0482">Metalloprotease</keyword>
<dbReference type="SUPFAM" id="SSF50156">
    <property type="entry name" value="PDZ domain-like"/>
    <property type="match status" value="1"/>
</dbReference>
<dbReference type="PANTHER" id="PTHR42837">
    <property type="entry name" value="REGULATOR OF SIGMA-E PROTEASE RSEP"/>
    <property type="match status" value="1"/>
</dbReference>
<evidence type="ECO:0000256" key="5">
    <source>
        <dbReference type="ARBA" id="ARBA00022692"/>
    </source>
</evidence>
<dbReference type="EMBL" id="CP001720">
    <property type="protein sequence ID" value="ACV63945.1"/>
    <property type="molecule type" value="Genomic_DNA"/>
</dbReference>
<accession>C8W4Q9</accession>
<gene>
    <name evidence="13" type="ordered locus">Dtox_3203</name>
</gene>
<dbReference type="GO" id="GO:0016020">
    <property type="term" value="C:membrane"/>
    <property type="evidence" value="ECO:0007669"/>
    <property type="project" value="UniProtKB-SubCell"/>
</dbReference>
<dbReference type="Pfam" id="PF02163">
    <property type="entry name" value="Peptidase_M50"/>
    <property type="match status" value="1"/>
</dbReference>
<feature type="transmembrane region" description="Helical" evidence="11">
    <location>
        <begin position="315"/>
        <end position="334"/>
    </location>
</feature>
<protein>
    <recommendedName>
        <fullName evidence="11">Zinc metalloprotease</fullName>
        <ecNumber evidence="11">3.4.24.-</ecNumber>
    </recommendedName>
</protein>
<evidence type="ECO:0000256" key="9">
    <source>
        <dbReference type="ARBA" id="ARBA00023049"/>
    </source>
</evidence>
<dbReference type="STRING" id="485916.Dtox_3203"/>
<evidence type="ECO:0000313" key="13">
    <source>
        <dbReference type="EMBL" id="ACV63945.1"/>
    </source>
</evidence>
<dbReference type="OrthoDB" id="9782003at2"/>
<dbReference type="InterPro" id="IPR036034">
    <property type="entry name" value="PDZ_sf"/>
</dbReference>
<evidence type="ECO:0000256" key="3">
    <source>
        <dbReference type="ARBA" id="ARBA00007931"/>
    </source>
</evidence>
<evidence type="ECO:0000256" key="4">
    <source>
        <dbReference type="ARBA" id="ARBA00022670"/>
    </source>
</evidence>
<evidence type="ECO:0000256" key="2">
    <source>
        <dbReference type="ARBA" id="ARBA00004141"/>
    </source>
</evidence>
<keyword evidence="5 11" id="KW-0812">Transmembrane</keyword>
<evidence type="ECO:0000256" key="6">
    <source>
        <dbReference type="ARBA" id="ARBA00022801"/>
    </source>
</evidence>
<organism evidence="13 14">
    <name type="scientific">Desulfofarcimen acetoxidans (strain ATCC 49208 / DSM 771 / KCTC 5769 / VKM B-1644 / 5575)</name>
    <name type="common">Desulfotomaculum acetoxidans</name>
    <dbReference type="NCBI Taxonomy" id="485916"/>
    <lineage>
        <taxon>Bacteria</taxon>
        <taxon>Bacillati</taxon>
        <taxon>Bacillota</taxon>
        <taxon>Clostridia</taxon>
        <taxon>Eubacteriales</taxon>
        <taxon>Peptococcaceae</taxon>
        <taxon>Desulfofarcimen</taxon>
    </lineage>
</organism>